<sequence length="312" mass="33919">MKCVLWMLIIGLLAGCSSQHHSDTSLLSDGAVVASATESIDASSTGPQVAAELTRRYRDTRINCGKESMPAFLCSGILLRGTALAAGFDVWDPSPTAIRTGGTSFSYVRSDYKMKRLAFTYNKGLIFFPILSTPAGKANIEVLCFFPVDGTSDSRTNNGCGEVPGYPSSIACNSQNIRTGEQWAANYRKYASTGHHFRAVCSFDVRDAVNNLSGPNFYQGMIGGRAISPITFNIPNDVKLKTWQAGLAKTLPIEAFFYYVRDGKSGLADVQVDQRRFKVLTGVAIPIIKVTMPRTLEESTTFAYLEADQAVN</sequence>
<dbReference type="RefSeq" id="WP_151152245.1">
    <property type="nucleotide sequence ID" value="NZ_JYLB01000007.1"/>
</dbReference>
<dbReference type="PROSITE" id="PS51257">
    <property type="entry name" value="PROKAR_LIPOPROTEIN"/>
    <property type="match status" value="1"/>
</dbReference>
<evidence type="ECO:0000313" key="5">
    <source>
        <dbReference type="Proteomes" id="UP000434925"/>
    </source>
</evidence>
<name>A0A1H1TK10_9PSED</name>
<keyword evidence="1" id="KW-0732">Signal</keyword>
<evidence type="ECO:0000313" key="3">
    <source>
        <dbReference type="EMBL" id="SDS60593.1"/>
    </source>
</evidence>
<reference evidence="3" key="1">
    <citation type="submission" date="2016-10" db="EMBL/GenBank/DDBJ databases">
        <authorList>
            <person name="de Groot N.N."/>
        </authorList>
    </citation>
    <scope>NUCLEOTIDE SEQUENCE [LARGE SCALE GENOMIC DNA]</scope>
    <source>
        <strain evidence="3">BS3782</strain>
    </source>
</reference>
<feature type="chain" id="PRO_5044558233" evidence="1">
    <location>
        <begin position="23"/>
        <end position="312"/>
    </location>
</feature>
<dbReference type="Proteomes" id="UP000434925">
    <property type="component" value="Unassembled WGS sequence"/>
</dbReference>
<dbReference type="EMBL" id="VZPO01000008">
    <property type="protein sequence ID" value="KAB0502066.1"/>
    <property type="molecule type" value="Genomic_DNA"/>
</dbReference>
<reference evidence="4" key="2">
    <citation type="submission" date="2016-10" db="EMBL/GenBank/DDBJ databases">
        <authorList>
            <person name="Varghese N."/>
            <person name="Submissions S."/>
        </authorList>
    </citation>
    <scope>NUCLEOTIDE SEQUENCE [LARGE SCALE GENOMIC DNA]</scope>
    <source>
        <strain evidence="4">BS3782</strain>
    </source>
</reference>
<organism evidence="3 4">
    <name type="scientific">Pseudomonas lini</name>
    <dbReference type="NCBI Taxonomy" id="163011"/>
    <lineage>
        <taxon>Bacteria</taxon>
        <taxon>Pseudomonadati</taxon>
        <taxon>Pseudomonadota</taxon>
        <taxon>Gammaproteobacteria</taxon>
        <taxon>Pseudomonadales</taxon>
        <taxon>Pseudomonadaceae</taxon>
        <taxon>Pseudomonas</taxon>
    </lineage>
</organism>
<protein>
    <submittedName>
        <fullName evidence="2">Halovibrin HvnA</fullName>
    </submittedName>
</protein>
<evidence type="ECO:0000256" key="1">
    <source>
        <dbReference type="SAM" id="SignalP"/>
    </source>
</evidence>
<evidence type="ECO:0000313" key="4">
    <source>
        <dbReference type="Proteomes" id="UP000182814"/>
    </source>
</evidence>
<keyword evidence="4" id="KW-1185">Reference proteome</keyword>
<evidence type="ECO:0000313" key="2">
    <source>
        <dbReference type="EMBL" id="KAB0502066.1"/>
    </source>
</evidence>
<gene>
    <name evidence="2" type="ORF">F7R14_20490</name>
    <name evidence="3" type="ORF">SAMN04490191_1842</name>
</gene>
<accession>A0A1H1TK10</accession>
<dbReference type="AlphaFoldDB" id="A0A1H1TK10"/>
<proteinExistence type="predicted"/>
<feature type="signal peptide" evidence="1">
    <location>
        <begin position="1"/>
        <end position="22"/>
    </location>
</feature>
<dbReference type="Proteomes" id="UP000182814">
    <property type="component" value="Chromosome I"/>
</dbReference>
<reference evidence="2 5" key="3">
    <citation type="submission" date="2019-09" db="EMBL/GenBank/DDBJ databases">
        <title>Draft genome sequences of 48 bacterial type strains from the CCUG.</title>
        <authorList>
            <person name="Tunovic T."/>
            <person name="Pineiro-Iglesias B."/>
            <person name="Unosson C."/>
            <person name="Inganas E."/>
            <person name="Ohlen M."/>
            <person name="Cardew S."/>
            <person name="Jensie-Markopoulos S."/>
            <person name="Salva-Serra F."/>
            <person name="Jaen-Luchoro D."/>
            <person name="Karlsson R."/>
            <person name="Svensson-Stadler L."/>
            <person name="Chun J."/>
            <person name="Moore E."/>
        </authorList>
    </citation>
    <scope>NUCLEOTIDE SEQUENCE [LARGE SCALE GENOMIC DNA]</scope>
    <source>
        <strain evidence="2 5">CCUG 51522</strain>
    </source>
</reference>
<dbReference type="EMBL" id="LT629746">
    <property type="protein sequence ID" value="SDS60593.1"/>
    <property type="molecule type" value="Genomic_DNA"/>
</dbReference>